<dbReference type="KEGG" id="har:HEAR0297"/>
<organism evidence="1 2">
    <name type="scientific">Herminiimonas arsenicoxydans</name>
    <dbReference type="NCBI Taxonomy" id="204773"/>
    <lineage>
        <taxon>Bacteria</taxon>
        <taxon>Pseudomonadati</taxon>
        <taxon>Pseudomonadota</taxon>
        <taxon>Betaproteobacteria</taxon>
        <taxon>Burkholderiales</taxon>
        <taxon>Oxalobacteraceae</taxon>
        <taxon>Herminiimonas</taxon>
    </lineage>
</organism>
<accession>A4G1Y7</accession>
<evidence type="ECO:0000313" key="1">
    <source>
        <dbReference type="EMBL" id="CAL60524.1"/>
    </source>
</evidence>
<dbReference type="Proteomes" id="UP000006697">
    <property type="component" value="Chromosome"/>
</dbReference>
<protein>
    <submittedName>
        <fullName evidence="1">Uncharacterized protein</fullName>
    </submittedName>
</protein>
<keyword evidence="2" id="KW-1185">Reference proteome</keyword>
<dbReference type="HOGENOM" id="CLU_3099603_0_0_4"/>
<dbReference type="EMBL" id="CU207211">
    <property type="protein sequence ID" value="CAL60524.1"/>
    <property type="molecule type" value="Genomic_DNA"/>
</dbReference>
<proteinExistence type="predicted"/>
<reference evidence="1 2" key="1">
    <citation type="journal article" date="2007" name="PLoS Genet.">
        <title>A tale of two oxidation states: bacterial colonization of arsenic-rich environments.</title>
        <authorList>
            <person name="Muller D."/>
            <person name="Medigue C."/>
            <person name="Koechler S."/>
            <person name="Barbe V."/>
            <person name="Barakat M."/>
            <person name="Talla E."/>
            <person name="Bonnefoy V."/>
            <person name="Krin E."/>
            <person name="Arsene-Ploetze F."/>
            <person name="Carapito C."/>
            <person name="Chandler M."/>
            <person name="Cournoyer B."/>
            <person name="Cruveiller S."/>
            <person name="Dossat C."/>
            <person name="Duval S."/>
            <person name="Heymann M."/>
            <person name="Leize E."/>
            <person name="Lieutaud A."/>
            <person name="Lievremont D."/>
            <person name="Makita Y."/>
            <person name="Mangenot S."/>
            <person name="Nitschke W."/>
            <person name="Ortet P."/>
            <person name="Perdrial N."/>
            <person name="Schoepp B."/>
            <person name="Siguier N."/>
            <person name="Simeonova D.D."/>
            <person name="Rouy Z."/>
            <person name="Segurens B."/>
            <person name="Turlin E."/>
            <person name="Vallenet D."/>
            <person name="Van Dorsselaer A."/>
            <person name="Weiss S."/>
            <person name="Weissenbach J."/>
            <person name="Lett M.C."/>
            <person name="Danchin A."/>
            <person name="Bertin P.N."/>
        </authorList>
    </citation>
    <scope>NUCLEOTIDE SEQUENCE [LARGE SCALE GENOMIC DNA]</scope>
    <source>
        <strain evidence="2">ULPAs1</strain>
    </source>
</reference>
<name>A4G1Y7_HERAR</name>
<dbReference type="AlphaFoldDB" id="A4G1Y7"/>
<evidence type="ECO:0000313" key="2">
    <source>
        <dbReference type="Proteomes" id="UP000006697"/>
    </source>
</evidence>
<sequence length="51" mass="5563">MPCSHGKAVLGVMIFLPLDLLKKKILSTLMKQAGMPADPPEETATLRRSAR</sequence>
<gene>
    <name evidence="1" type="ordered locus">HEAR0297</name>
</gene>